<dbReference type="Pfam" id="PF15868">
    <property type="entry name" value="MBF2"/>
    <property type="match status" value="1"/>
</dbReference>
<feature type="signal peptide" evidence="1">
    <location>
        <begin position="1"/>
        <end position="23"/>
    </location>
</feature>
<evidence type="ECO:0000313" key="3">
    <source>
        <dbReference type="Proteomes" id="UP001152799"/>
    </source>
</evidence>
<reference evidence="2" key="1">
    <citation type="submission" date="2022-01" db="EMBL/GenBank/DDBJ databases">
        <authorList>
            <person name="King R."/>
        </authorList>
    </citation>
    <scope>NUCLEOTIDE SEQUENCE</scope>
</reference>
<name>A0A9N9MUL8_9CUCU</name>
<dbReference type="AlphaFoldDB" id="A0A9N9MUL8"/>
<organism evidence="2 3">
    <name type="scientific">Ceutorhynchus assimilis</name>
    <name type="common">cabbage seed weevil</name>
    <dbReference type="NCBI Taxonomy" id="467358"/>
    <lineage>
        <taxon>Eukaryota</taxon>
        <taxon>Metazoa</taxon>
        <taxon>Ecdysozoa</taxon>
        <taxon>Arthropoda</taxon>
        <taxon>Hexapoda</taxon>
        <taxon>Insecta</taxon>
        <taxon>Pterygota</taxon>
        <taxon>Neoptera</taxon>
        <taxon>Endopterygota</taxon>
        <taxon>Coleoptera</taxon>
        <taxon>Polyphaga</taxon>
        <taxon>Cucujiformia</taxon>
        <taxon>Curculionidae</taxon>
        <taxon>Ceutorhynchinae</taxon>
        <taxon>Ceutorhynchus</taxon>
    </lineage>
</organism>
<dbReference type="InterPro" id="IPR031734">
    <property type="entry name" value="MBF2"/>
</dbReference>
<feature type="chain" id="PRO_5040386649" evidence="1">
    <location>
        <begin position="24"/>
        <end position="146"/>
    </location>
</feature>
<protein>
    <submittedName>
        <fullName evidence="2">Uncharacterized protein</fullName>
    </submittedName>
</protein>
<dbReference type="EMBL" id="OU892282">
    <property type="protein sequence ID" value="CAG9770972.1"/>
    <property type="molecule type" value="Genomic_DNA"/>
</dbReference>
<sequence>MAKISVSLQVAFCCFFLISYSYSLPSNEIIVQNALKEDSHSIYQCPDPTALATPALCTFRIKESGKFLQRITKTINCPDTGINTVKLGCIIVRDNMDDDKGGFATIREGGVGTFAVTVYLKSQLNQGLDYNVQIFTVNSNATTGKP</sequence>
<proteinExistence type="predicted"/>
<keyword evidence="3" id="KW-1185">Reference proteome</keyword>
<evidence type="ECO:0000313" key="2">
    <source>
        <dbReference type="EMBL" id="CAG9770972.1"/>
    </source>
</evidence>
<dbReference type="Proteomes" id="UP001152799">
    <property type="component" value="Chromosome 6"/>
</dbReference>
<keyword evidence="1" id="KW-0732">Signal</keyword>
<gene>
    <name evidence="2" type="ORF">CEUTPL_LOCUS11414</name>
</gene>
<evidence type="ECO:0000256" key="1">
    <source>
        <dbReference type="SAM" id="SignalP"/>
    </source>
</evidence>
<accession>A0A9N9MUL8</accession>
<dbReference type="OrthoDB" id="8192785at2759"/>